<feature type="domain" description="Carrier" evidence="1">
    <location>
        <begin position="14"/>
        <end position="88"/>
    </location>
</feature>
<gene>
    <name evidence="2" type="ORF">CLV60_101262</name>
</gene>
<dbReference type="Pfam" id="PF00550">
    <property type="entry name" value="PP-binding"/>
    <property type="match status" value="1"/>
</dbReference>
<sequence>MYTLLDAFMPKTFTEISEWIAANISKHAGIDPSEAALDTDIVDFRLDSLILVNITTELEEYIGMELSPSIFWEMRTIAATSQWIAENQEI</sequence>
<evidence type="ECO:0000313" key="2">
    <source>
        <dbReference type="EMBL" id="PSL33893.1"/>
    </source>
</evidence>
<organism evidence="2 3">
    <name type="scientific">Dyadobacter jiangsuensis</name>
    <dbReference type="NCBI Taxonomy" id="1591085"/>
    <lineage>
        <taxon>Bacteria</taxon>
        <taxon>Pseudomonadati</taxon>
        <taxon>Bacteroidota</taxon>
        <taxon>Cytophagia</taxon>
        <taxon>Cytophagales</taxon>
        <taxon>Spirosomataceae</taxon>
        <taxon>Dyadobacter</taxon>
    </lineage>
</organism>
<evidence type="ECO:0000313" key="3">
    <source>
        <dbReference type="Proteomes" id="UP000241964"/>
    </source>
</evidence>
<dbReference type="PROSITE" id="PS50075">
    <property type="entry name" value="CARRIER"/>
    <property type="match status" value="1"/>
</dbReference>
<proteinExistence type="predicted"/>
<dbReference type="InterPro" id="IPR009081">
    <property type="entry name" value="PP-bd_ACP"/>
</dbReference>
<dbReference type="EMBL" id="PYAS01000001">
    <property type="protein sequence ID" value="PSL33893.1"/>
    <property type="molecule type" value="Genomic_DNA"/>
</dbReference>
<evidence type="ECO:0000259" key="1">
    <source>
        <dbReference type="PROSITE" id="PS50075"/>
    </source>
</evidence>
<dbReference type="Proteomes" id="UP000241964">
    <property type="component" value="Unassembled WGS sequence"/>
</dbReference>
<comment type="caution">
    <text evidence="2">The sequence shown here is derived from an EMBL/GenBank/DDBJ whole genome shotgun (WGS) entry which is preliminary data.</text>
</comment>
<keyword evidence="3" id="KW-1185">Reference proteome</keyword>
<dbReference type="Gene3D" id="1.10.1200.10">
    <property type="entry name" value="ACP-like"/>
    <property type="match status" value="1"/>
</dbReference>
<dbReference type="InterPro" id="IPR036736">
    <property type="entry name" value="ACP-like_sf"/>
</dbReference>
<dbReference type="SUPFAM" id="SSF47336">
    <property type="entry name" value="ACP-like"/>
    <property type="match status" value="1"/>
</dbReference>
<accession>A0A2P8GIU7</accession>
<reference evidence="2 3" key="1">
    <citation type="submission" date="2018-03" db="EMBL/GenBank/DDBJ databases">
        <title>Genomic Encyclopedia of Archaeal and Bacterial Type Strains, Phase II (KMG-II): from individual species to whole genera.</title>
        <authorList>
            <person name="Goeker M."/>
        </authorList>
    </citation>
    <scope>NUCLEOTIDE SEQUENCE [LARGE SCALE GENOMIC DNA]</scope>
    <source>
        <strain evidence="2 3">DSM 29057</strain>
    </source>
</reference>
<dbReference type="AlphaFoldDB" id="A0A2P8GIU7"/>
<protein>
    <submittedName>
        <fullName evidence="2">Phosphopantetheine binding protein</fullName>
    </submittedName>
</protein>
<name>A0A2P8GIU7_9BACT</name>